<feature type="transmembrane region" description="Helical" evidence="1">
    <location>
        <begin position="52"/>
        <end position="73"/>
    </location>
</feature>
<protein>
    <submittedName>
        <fullName evidence="2">Uncharacterized protein</fullName>
    </submittedName>
</protein>
<keyword evidence="1" id="KW-0812">Transmembrane</keyword>
<dbReference type="Proteomes" id="UP000665025">
    <property type="component" value="Chromosome 1"/>
</dbReference>
<dbReference type="RefSeq" id="WP_209051434.1">
    <property type="nucleotide sequence ID" value="NZ_CP072425.1"/>
</dbReference>
<keyword evidence="1" id="KW-0472">Membrane</keyword>
<sequence length="222" mass="25472">MFKRISKSECIITFVAMFFIYLAIKESNLPLANLLTNSSVSWLFLESDTSGLLFNVSCGAIATYIFWFIDIFIPRHQQINVSRKYLPQWSNYLKQHCQRLDSILEKLGETKNGEMTRITLGSTQGINDSLDVGIEFPKIPVSEALGSLNAINTVITDIRKYEHSLNKIELRTVHELHMELIMYLSFVSLKDEIGTNKDFNDIKLIRNKVKETLKLDIFKSVA</sequence>
<feature type="transmembrane region" description="Helical" evidence="1">
    <location>
        <begin position="12"/>
        <end position="32"/>
    </location>
</feature>
<evidence type="ECO:0000313" key="3">
    <source>
        <dbReference type="Proteomes" id="UP000665025"/>
    </source>
</evidence>
<evidence type="ECO:0000313" key="2">
    <source>
        <dbReference type="EMBL" id="QTL34319.1"/>
    </source>
</evidence>
<reference evidence="2 3" key="1">
    <citation type="submission" date="2021-03" db="EMBL/GenBank/DDBJ databases">
        <title>Complete Genome of Pseudoalteromonas viridis Strain BBR56, a new biocontrol bacterial candidate.</title>
        <authorList>
            <person name="Handayani D.P."/>
            <person name="Isnansetyo A."/>
            <person name="Istiqomah I."/>
            <person name="Jumina J."/>
        </authorList>
    </citation>
    <scope>NUCLEOTIDE SEQUENCE [LARGE SCALE GENOMIC DNA]</scope>
    <source>
        <strain evidence="2 3">BBR56</strain>
    </source>
</reference>
<proteinExistence type="predicted"/>
<name>A0ABX7V0C3_9GAMM</name>
<dbReference type="EMBL" id="CP072425">
    <property type="protein sequence ID" value="QTL34319.1"/>
    <property type="molecule type" value="Genomic_DNA"/>
</dbReference>
<accession>A0ABX7V0C3</accession>
<keyword evidence="3" id="KW-1185">Reference proteome</keyword>
<gene>
    <name evidence="2" type="ORF">J5X90_12185</name>
</gene>
<keyword evidence="1" id="KW-1133">Transmembrane helix</keyword>
<organism evidence="2 3">
    <name type="scientific">Pseudoalteromonas viridis</name>
    <dbReference type="NCBI Taxonomy" id="339617"/>
    <lineage>
        <taxon>Bacteria</taxon>
        <taxon>Pseudomonadati</taxon>
        <taxon>Pseudomonadota</taxon>
        <taxon>Gammaproteobacteria</taxon>
        <taxon>Alteromonadales</taxon>
        <taxon>Pseudoalteromonadaceae</taxon>
        <taxon>Pseudoalteromonas</taxon>
    </lineage>
</organism>
<evidence type="ECO:0000256" key="1">
    <source>
        <dbReference type="SAM" id="Phobius"/>
    </source>
</evidence>